<keyword evidence="1" id="KW-0175">Coiled coil</keyword>
<feature type="coiled-coil region" evidence="1">
    <location>
        <begin position="199"/>
        <end position="226"/>
    </location>
</feature>
<reference evidence="2 3" key="1">
    <citation type="submission" date="2015-12" db="EMBL/GenBank/DDBJ databases">
        <title>Draft genome sequence of Moniliophthora roreri, the causal agent of frosty pod rot of cacao.</title>
        <authorList>
            <person name="Aime M.C."/>
            <person name="Diaz-Valderrama J.R."/>
            <person name="Kijpornyongpan T."/>
            <person name="Phillips-Mora W."/>
        </authorList>
    </citation>
    <scope>NUCLEOTIDE SEQUENCE [LARGE SCALE GENOMIC DNA]</scope>
    <source>
        <strain evidence="2 3">MCA 2952</strain>
    </source>
</reference>
<proteinExistence type="predicted"/>
<gene>
    <name evidence="2" type="ORF">WG66_14933</name>
</gene>
<dbReference type="PANTHER" id="PTHR41390:SF1">
    <property type="entry name" value="NADH-UBIQUINONE OXIDOREDUCTASE 213 KDA SUBUNIT"/>
    <property type="match status" value="1"/>
</dbReference>
<dbReference type="AlphaFoldDB" id="A0A0W0F855"/>
<evidence type="ECO:0000256" key="1">
    <source>
        <dbReference type="SAM" id="Coils"/>
    </source>
</evidence>
<dbReference type="PANTHER" id="PTHR41390">
    <property type="entry name" value="CHROMOSOME 7, WHOLE GENOME SHOTGUN SEQUENCE"/>
    <property type="match status" value="1"/>
</dbReference>
<dbReference type="Proteomes" id="UP000054988">
    <property type="component" value="Unassembled WGS sequence"/>
</dbReference>
<sequence length="234" mass="25484">MTLDVLIYTSTAVISTFATGIHGILKGKPNYGVLSVSAAVNSGISAATFFSIREYIAIPILHGQETVSNTDPKGTQESWTGVRTDKLIASGLSGFATGGIVRTLTGVYTVSLFDSLKLTTSRLAGPRTALSGATAASVICTTLQYIVNELKVVRLQYLAEKAKHHERLGIQPSPSPPEPWTKSILKFIGITPLSNEEYLKKLRLQRDIHLKRIVELETQLEKEREEQASRDADS</sequence>
<dbReference type="EMBL" id="LATX01002223">
    <property type="protein sequence ID" value="KTB32485.1"/>
    <property type="molecule type" value="Genomic_DNA"/>
</dbReference>
<dbReference type="eggNOG" id="ENOG502SBMI">
    <property type="taxonomic scope" value="Eukaryota"/>
</dbReference>
<evidence type="ECO:0000313" key="2">
    <source>
        <dbReference type="EMBL" id="KTB32485.1"/>
    </source>
</evidence>
<accession>A0A0W0F855</accession>
<name>A0A0W0F855_MONRR</name>
<comment type="caution">
    <text evidence="2">The sequence shown here is derived from an EMBL/GenBank/DDBJ whole genome shotgun (WGS) entry which is preliminary data.</text>
</comment>
<protein>
    <submittedName>
        <fullName evidence="2">Uncharacterized protein</fullName>
    </submittedName>
</protein>
<evidence type="ECO:0000313" key="3">
    <source>
        <dbReference type="Proteomes" id="UP000054988"/>
    </source>
</evidence>
<organism evidence="2 3">
    <name type="scientific">Moniliophthora roreri</name>
    <name type="common">Frosty pod rot fungus</name>
    <name type="synonym">Monilia roreri</name>
    <dbReference type="NCBI Taxonomy" id="221103"/>
    <lineage>
        <taxon>Eukaryota</taxon>
        <taxon>Fungi</taxon>
        <taxon>Dikarya</taxon>
        <taxon>Basidiomycota</taxon>
        <taxon>Agaricomycotina</taxon>
        <taxon>Agaricomycetes</taxon>
        <taxon>Agaricomycetidae</taxon>
        <taxon>Agaricales</taxon>
        <taxon>Marasmiineae</taxon>
        <taxon>Marasmiaceae</taxon>
        <taxon>Moniliophthora</taxon>
    </lineage>
</organism>